<accession>A0A1B7Y6W8</accession>
<feature type="region of interest" description="Disordered" evidence="1">
    <location>
        <begin position="125"/>
        <end position="163"/>
    </location>
</feature>
<evidence type="ECO:0000313" key="2">
    <source>
        <dbReference type="EMBL" id="OBR07783.1"/>
    </source>
</evidence>
<dbReference type="Proteomes" id="UP000092177">
    <property type="component" value="Chromosome 6"/>
</dbReference>
<dbReference type="KEGG" id="chig:CH63R_09304"/>
<dbReference type="RefSeq" id="XP_018156301.1">
    <property type="nucleotide sequence ID" value="XM_018304278.1"/>
</dbReference>
<evidence type="ECO:0000313" key="3">
    <source>
        <dbReference type="Proteomes" id="UP000092177"/>
    </source>
</evidence>
<proteinExistence type="predicted"/>
<sequence>MASLPGSVKETGDGQKAVSRVKLPSEREVPCTEIEKREFDASYCQCWQPAAVVESHDVGGECDFEGSDAWRDQGSAEKKTTTSERNHLAMVPEGVPLGRFGLSSSKHQAYRRGFLFPASEPYVSSSTWPTFGNGTGDETGDWTGHWTGRRTGRGTGRRAGRGQ</sequence>
<dbReference type="VEuPathDB" id="FungiDB:CH63R_09304"/>
<reference evidence="3" key="1">
    <citation type="journal article" date="2017" name="BMC Genomics">
        <title>Gapless genome assembly of Colletotrichum higginsianum reveals chromosome structure and association of transposable elements with secondary metabolite gene clusters.</title>
        <authorList>
            <person name="Dallery J.-F."/>
            <person name="Lapalu N."/>
            <person name="Zampounis A."/>
            <person name="Pigne S."/>
            <person name="Luyten I."/>
            <person name="Amselem J."/>
            <person name="Wittenberg A.H.J."/>
            <person name="Zhou S."/>
            <person name="de Queiroz M.V."/>
            <person name="Robin G.P."/>
            <person name="Auger A."/>
            <person name="Hainaut M."/>
            <person name="Henrissat B."/>
            <person name="Kim K.-T."/>
            <person name="Lee Y.-H."/>
            <person name="Lespinet O."/>
            <person name="Schwartz D.C."/>
            <person name="Thon M.R."/>
            <person name="O'Connell R.J."/>
        </authorList>
    </citation>
    <scope>NUCLEOTIDE SEQUENCE [LARGE SCALE GENOMIC DNA]</scope>
    <source>
        <strain evidence="3">IMI 349063</strain>
    </source>
</reference>
<evidence type="ECO:0000256" key="1">
    <source>
        <dbReference type="SAM" id="MobiDB-lite"/>
    </source>
</evidence>
<protein>
    <submittedName>
        <fullName evidence="2">Uncharacterized protein</fullName>
    </submittedName>
</protein>
<feature type="compositionally biased region" description="Basic residues" evidence="1">
    <location>
        <begin position="147"/>
        <end position="163"/>
    </location>
</feature>
<dbReference type="GeneID" id="28868385"/>
<gene>
    <name evidence="2" type="ORF">CH63R_09304</name>
</gene>
<organism evidence="2 3">
    <name type="scientific">Colletotrichum higginsianum (strain IMI 349063)</name>
    <name type="common">Crucifer anthracnose fungus</name>
    <dbReference type="NCBI Taxonomy" id="759273"/>
    <lineage>
        <taxon>Eukaryota</taxon>
        <taxon>Fungi</taxon>
        <taxon>Dikarya</taxon>
        <taxon>Ascomycota</taxon>
        <taxon>Pezizomycotina</taxon>
        <taxon>Sordariomycetes</taxon>
        <taxon>Hypocreomycetidae</taxon>
        <taxon>Glomerellales</taxon>
        <taxon>Glomerellaceae</taxon>
        <taxon>Colletotrichum</taxon>
        <taxon>Colletotrichum destructivum species complex</taxon>
    </lineage>
</organism>
<dbReference type="EMBL" id="LTAN01000006">
    <property type="protein sequence ID" value="OBR07783.1"/>
    <property type="molecule type" value="Genomic_DNA"/>
</dbReference>
<comment type="caution">
    <text evidence="2">The sequence shown here is derived from an EMBL/GenBank/DDBJ whole genome shotgun (WGS) entry which is preliminary data.</text>
</comment>
<dbReference type="AlphaFoldDB" id="A0A1B7Y6W8"/>
<name>A0A1B7Y6W8_COLHI</name>
<keyword evidence="3" id="KW-1185">Reference proteome</keyword>
<feature type="region of interest" description="Disordered" evidence="1">
    <location>
        <begin position="1"/>
        <end position="23"/>
    </location>
</feature>